<evidence type="ECO:0000313" key="9">
    <source>
        <dbReference type="Proteomes" id="UP000663828"/>
    </source>
</evidence>
<sequence length="326" mass="37237">MNSSTITLASQLSLAQTYITRYFMIPVYIFGNIGNLMNILLFFQPGLHLNNTCSWYFISFSIANLLLIDISGTTRTLPFVTTFTLESSSLAFCKIRYYFAHFTLLLGRYFICLIAIDRWMVTSSNESIRRLSSIKTARYLIIGGTAACAIFSVHAAIGYEIKSNRCYVFFGTAYNIFFNVYNILSIVIPIVLMILFSILIIMNIRHSRHRINVVSDSVNSAYQLARKSNPSIQMKFIRLALIQSLTFTLFNTSYAAYVTYDFATSSQGKSVDRQAIEGFIYAFSIHLCYIFASFTFLTYTLASSIFRKECMSMIRRLCTKILQWCG</sequence>
<dbReference type="OrthoDB" id="10012709at2759"/>
<feature type="domain" description="G-protein coupled receptors family 1 profile" evidence="6">
    <location>
        <begin position="34"/>
        <end position="299"/>
    </location>
</feature>
<dbReference type="InterPro" id="IPR000276">
    <property type="entry name" value="GPCR_Rhodpsn"/>
</dbReference>
<dbReference type="Proteomes" id="UP000663828">
    <property type="component" value="Unassembled WGS sequence"/>
</dbReference>
<feature type="transmembrane region" description="Helical" evidence="5">
    <location>
        <begin position="280"/>
        <end position="306"/>
    </location>
</feature>
<evidence type="ECO:0000313" key="8">
    <source>
        <dbReference type="EMBL" id="CAF1267041.1"/>
    </source>
</evidence>
<evidence type="ECO:0000313" key="7">
    <source>
        <dbReference type="EMBL" id="CAF0951636.1"/>
    </source>
</evidence>
<accession>A0A814DA44</accession>
<comment type="caution">
    <text evidence="7">The sequence shown here is derived from an EMBL/GenBank/DDBJ whole genome shotgun (WGS) entry which is preliminary data.</text>
</comment>
<proteinExistence type="predicted"/>
<dbReference type="AlphaFoldDB" id="A0A814DA44"/>
<dbReference type="EMBL" id="CAJNOR010002240">
    <property type="protein sequence ID" value="CAF1267041.1"/>
    <property type="molecule type" value="Genomic_DNA"/>
</dbReference>
<feature type="transmembrane region" description="Helical" evidence="5">
    <location>
        <begin position="236"/>
        <end position="260"/>
    </location>
</feature>
<dbReference type="Proteomes" id="UP000663852">
    <property type="component" value="Unassembled WGS sequence"/>
</dbReference>
<gene>
    <name evidence="7" type="ORF">EDS130_LOCUS12368</name>
    <name evidence="8" type="ORF">XAT740_LOCUS27087</name>
</gene>
<evidence type="ECO:0000256" key="2">
    <source>
        <dbReference type="ARBA" id="ARBA00022692"/>
    </source>
</evidence>
<name>A0A814DA44_ADIRI</name>
<dbReference type="InterPro" id="IPR017452">
    <property type="entry name" value="GPCR_Rhodpsn_7TM"/>
</dbReference>
<dbReference type="PROSITE" id="PS50262">
    <property type="entry name" value="G_PROTEIN_RECEP_F1_2"/>
    <property type="match status" value="1"/>
</dbReference>
<organism evidence="7 10">
    <name type="scientific">Adineta ricciae</name>
    <name type="common">Rotifer</name>
    <dbReference type="NCBI Taxonomy" id="249248"/>
    <lineage>
        <taxon>Eukaryota</taxon>
        <taxon>Metazoa</taxon>
        <taxon>Spiralia</taxon>
        <taxon>Gnathifera</taxon>
        <taxon>Rotifera</taxon>
        <taxon>Eurotatoria</taxon>
        <taxon>Bdelloidea</taxon>
        <taxon>Adinetida</taxon>
        <taxon>Adinetidae</taxon>
        <taxon>Adineta</taxon>
    </lineage>
</organism>
<feature type="transmembrane region" description="Helical" evidence="5">
    <location>
        <begin position="179"/>
        <end position="202"/>
    </location>
</feature>
<evidence type="ECO:0000256" key="5">
    <source>
        <dbReference type="SAM" id="Phobius"/>
    </source>
</evidence>
<keyword evidence="4 5" id="KW-0472">Membrane</keyword>
<dbReference type="SUPFAM" id="SSF81321">
    <property type="entry name" value="Family A G protein-coupled receptor-like"/>
    <property type="match status" value="1"/>
</dbReference>
<evidence type="ECO:0000256" key="3">
    <source>
        <dbReference type="ARBA" id="ARBA00022989"/>
    </source>
</evidence>
<keyword evidence="9" id="KW-1185">Reference proteome</keyword>
<dbReference type="Pfam" id="PF00001">
    <property type="entry name" value="7tm_1"/>
    <property type="match status" value="1"/>
</dbReference>
<feature type="transmembrane region" description="Helical" evidence="5">
    <location>
        <begin position="97"/>
        <end position="116"/>
    </location>
</feature>
<dbReference type="PANTHER" id="PTHR46641:SF18">
    <property type="entry name" value="G-PROTEIN COUPLED RECEPTORS FAMILY 1 PROFILE DOMAIN-CONTAINING PROTEIN"/>
    <property type="match status" value="1"/>
</dbReference>
<dbReference type="GO" id="GO:0004930">
    <property type="term" value="F:G protein-coupled receptor activity"/>
    <property type="evidence" value="ECO:0007669"/>
    <property type="project" value="InterPro"/>
</dbReference>
<comment type="subcellular location">
    <subcellularLocation>
        <location evidence="1">Membrane</location>
    </subcellularLocation>
</comment>
<evidence type="ECO:0000313" key="10">
    <source>
        <dbReference type="Proteomes" id="UP000663852"/>
    </source>
</evidence>
<dbReference type="PRINTS" id="PR00237">
    <property type="entry name" value="GPCRRHODOPSN"/>
</dbReference>
<evidence type="ECO:0000256" key="4">
    <source>
        <dbReference type="ARBA" id="ARBA00023136"/>
    </source>
</evidence>
<evidence type="ECO:0000256" key="1">
    <source>
        <dbReference type="ARBA" id="ARBA00004370"/>
    </source>
</evidence>
<dbReference type="Gene3D" id="1.20.1070.10">
    <property type="entry name" value="Rhodopsin 7-helix transmembrane proteins"/>
    <property type="match status" value="1"/>
</dbReference>
<keyword evidence="3 5" id="KW-1133">Transmembrane helix</keyword>
<keyword evidence="2 5" id="KW-0812">Transmembrane</keyword>
<feature type="transmembrane region" description="Helical" evidence="5">
    <location>
        <begin position="25"/>
        <end position="43"/>
    </location>
</feature>
<evidence type="ECO:0000259" key="6">
    <source>
        <dbReference type="PROSITE" id="PS50262"/>
    </source>
</evidence>
<feature type="transmembrane region" description="Helical" evidence="5">
    <location>
        <begin position="55"/>
        <end position="77"/>
    </location>
</feature>
<dbReference type="GO" id="GO:0016020">
    <property type="term" value="C:membrane"/>
    <property type="evidence" value="ECO:0007669"/>
    <property type="project" value="UniProtKB-SubCell"/>
</dbReference>
<dbReference type="InterPro" id="IPR052954">
    <property type="entry name" value="GPCR-Ligand_Int"/>
</dbReference>
<feature type="transmembrane region" description="Helical" evidence="5">
    <location>
        <begin position="137"/>
        <end position="159"/>
    </location>
</feature>
<protein>
    <recommendedName>
        <fullName evidence="6">G-protein coupled receptors family 1 profile domain-containing protein</fullName>
    </recommendedName>
</protein>
<dbReference type="PANTHER" id="PTHR46641">
    <property type="entry name" value="FMRFAMIDE RECEPTOR-RELATED"/>
    <property type="match status" value="1"/>
</dbReference>
<reference evidence="7" key="1">
    <citation type="submission" date="2021-02" db="EMBL/GenBank/DDBJ databases">
        <authorList>
            <person name="Nowell W R."/>
        </authorList>
    </citation>
    <scope>NUCLEOTIDE SEQUENCE</scope>
</reference>
<dbReference type="EMBL" id="CAJNOJ010000047">
    <property type="protein sequence ID" value="CAF0951636.1"/>
    <property type="molecule type" value="Genomic_DNA"/>
</dbReference>